<organism evidence="2 3">
    <name type="scientific">Muraenolepis orangiensis</name>
    <name type="common">Patagonian moray cod</name>
    <dbReference type="NCBI Taxonomy" id="630683"/>
    <lineage>
        <taxon>Eukaryota</taxon>
        <taxon>Metazoa</taxon>
        <taxon>Chordata</taxon>
        <taxon>Craniata</taxon>
        <taxon>Vertebrata</taxon>
        <taxon>Euteleostomi</taxon>
        <taxon>Actinopterygii</taxon>
        <taxon>Neopterygii</taxon>
        <taxon>Teleostei</taxon>
        <taxon>Neoteleostei</taxon>
        <taxon>Acanthomorphata</taxon>
        <taxon>Zeiogadaria</taxon>
        <taxon>Gadariae</taxon>
        <taxon>Gadiformes</taxon>
        <taxon>Muraenolepidoidei</taxon>
        <taxon>Muraenolepididae</taxon>
        <taxon>Muraenolepis</taxon>
    </lineage>
</organism>
<feature type="compositionally biased region" description="Polar residues" evidence="1">
    <location>
        <begin position="48"/>
        <end position="59"/>
    </location>
</feature>
<proteinExistence type="predicted"/>
<dbReference type="Proteomes" id="UP001148018">
    <property type="component" value="Unassembled WGS sequence"/>
</dbReference>
<accession>A0A9Q0ENE2</accession>
<keyword evidence="3" id="KW-1185">Reference proteome</keyword>
<feature type="region of interest" description="Disordered" evidence="1">
    <location>
        <begin position="47"/>
        <end position="76"/>
    </location>
</feature>
<gene>
    <name evidence="2" type="ORF">NHX12_022536</name>
</gene>
<evidence type="ECO:0000313" key="2">
    <source>
        <dbReference type="EMBL" id="KAJ3610444.1"/>
    </source>
</evidence>
<dbReference type="AlphaFoldDB" id="A0A9Q0ENE2"/>
<dbReference type="EMBL" id="JANIIK010000038">
    <property type="protein sequence ID" value="KAJ3610444.1"/>
    <property type="molecule type" value="Genomic_DNA"/>
</dbReference>
<reference evidence="2" key="1">
    <citation type="submission" date="2022-07" db="EMBL/GenBank/DDBJ databases">
        <title>Chromosome-level genome of Muraenolepis orangiensis.</title>
        <authorList>
            <person name="Kim J."/>
        </authorList>
    </citation>
    <scope>NUCLEOTIDE SEQUENCE</scope>
    <source>
        <strain evidence="2">KU_S4_2022</strain>
        <tissue evidence="2">Muscle</tissue>
    </source>
</reference>
<evidence type="ECO:0000313" key="3">
    <source>
        <dbReference type="Proteomes" id="UP001148018"/>
    </source>
</evidence>
<name>A0A9Q0ENE2_9TELE</name>
<evidence type="ECO:0000256" key="1">
    <source>
        <dbReference type="SAM" id="MobiDB-lite"/>
    </source>
</evidence>
<comment type="caution">
    <text evidence="2">The sequence shown here is derived from an EMBL/GenBank/DDBJ whole genome shotgun (WGS) entry which is preliminary data.</text>
</comment>
<protein>
    <submittedName>
        <fullName evidence="2">Uncharacterized protein</fullName>
    </submittedName>
</protein>
<sequence>MRRLQGDPPRQTATLALAFPNPGVWCIHCSQDKCYLQEYLTAWPQALASHTGNPPSTQSESDRPAGLQPLAKTPAD</sequence>